<feature type="compositionally biased region" description="Polar residues" evidence="2">
    <location>
        <begin position="1364"/>
        <end position="1375"/>
    </location>
</feature>
<evidence type="ECO:0000313" key="4">
    <source>
        <dbReference type="Proteomes" id="UP000224080"/>
    </source>
</evidence>
<feature type="region of interest" description="Disordered" evidence="2">
    <location>
        <begin position="1324"/>
        <end position="1418"/>
    </location>
</feature>
<feature type="coiled-coil region" evidence="1">
    <location>
        <begin position="844"/>
        <end position="995"/>
    </location>
</feature>
<feature type="region of interest" description="Disordered" evidence="2">
    <location>
        <begin position="219"/>
        <end position="256"/>
    </location>
</feature>
<feature type="region of interest" description="Disordered" evidence="2">
    <location>
        <begin position="1067"/>
        <end position="1096"/>
    </location>
</feature>
<sequence>MASNSQGPPVECHTMGEDMFSVNLPSDEAGLSPTSKKILEKCAIPVTPVSLNSSFKITPTLISRPQDSDFETGKFNFHFAKPKLPTPNFTSRLKAKPGGSILTPTNTPRGIVNPSETNCPGTNCTESSSSGTPALVKDDAPNSGQASPPKSPITRDTVETASGPTAEIHHTSKETGYPLDTGNQTDKQSETDSVVNSSSLACTLTFNIPFKLAHIDLDPVGPPPNADNCNSPASTRSNSGNPKRTPPRPPAIKATPQPKLMVNSKVTKRPMPVKSVDKPVAARQVTLQKEPSTTSQPSEEDLFYMLIRKLKKRDEMEVEATAMKERMKSEILALARTNDALRSRLRESQLFGQNQQERLNASNSLLERWKVKFQKLRTLVTSVGSDFEVLRKEGQILKSTQESLLQEKKQIHETLKQMSDSTGSLQTRWSQHRATIAGVRQEFSTLEKSLLTATTRVTETEKFMSRERNRVATLENYIKNYSDTQQRQAISMAEKQSQMITKIDAIHKHIESWNSSQTSIRDEMESGFTSCMSLLKSLSQKPALKPQDLEKVDFAIRDLSTQLNFSIEASKKNMEVAFNLHSNYGQQLSTQLAGLEAAVMSSRGAACQLAEARELQGSLQEKLNAADKSLHTVSADRDKLKAQEASLQRHVRDLENEISSLQRNKIEDAQFRDGDKLSELKVQLDTTSASLTEVTNELKEKQSEINDLELKLTETIGRLGAAESEIAGLTTEKLKIRDEAQKTEHRVREELTRANLAAKDQHRAWFEQEQHKLKREKILAEKNAQKAAEELNSVKNSLHAAEKCNHELVATLSQRQSEIDSLKMTASKSDSNITKGIDEVKMLHASTVQELQSAQGQLEAATKEKEELSRQLSELRMTLAILQEQEPLQETLEVLQYEIAEKDINLLSLKEELSKSKEDNKRISQLQQEVTDKSAEIAILRERLDTQLASNTSIEQSRKEKNAELIALEQKMEALENLSVENSKLKHDVEQRDNELAGLRSQAQGSNVIFKNAESILRQLGIIGTVESLRDCSHALQSRLKLMANSLEGRQAKEHIESGLYIPMRTSSKRQGTSRKRSMSSTHAECARPVSASRERQTTEIVYRTRSTREIISAALKTPSRGKNVSSRLPTTSTSFIRPFSQFQKETISAHHHGEQMSPTPEFTDLNSLLPSTPANANNVDSSQTRMAVAQNSLRSEKATFPCQVARTKERSALCISDAVNDAISASRCDKECEQSRGSIAPEAPLKTIGNELAAAASTPNKSGDDNNVGVEENSRSQLDTSPCTLKRKKIHEDEMHTMGQKAAGQKPPEKLPRMGILKDATKSNRSTVETVVETPPHKNSGGTPMGASPKITFRRPSRKSKYFNPTGSSTTSITARGGRCGSTAKKLHPPAGRARERPRRSQRGELYHNRFSQKPPA</sequence>
<evidence type="ECO:0000256" key="1">
    <source>
        <dbReference type="SAM" id="Coils"/>
    </source>
</evidence>
<dbReference type="GO" id="GO:0032982">
    <property type="term" value="C:myosin filament"/>
    <property type="evidence" value="ECO:0007669"/>
    <property type="project" value="TreeGrafter"/>
</dbReference>
<gene>
    <name evidence="3" type="ORF">GX51_00915</name>
</gene>
<dbReference type="GO" id="GO:0016460">
    <property type="term" value="C:myosin II complex"/>
    <property type="evidence" value="ECO:0007669"/>
    <property type="project" value="TreeGrafter"/>
</dbReference>
<dbReference type="GO" id="GO:0051015">
    <property type="term" value="F:actin filament binding"/>
    <property type="evidence" value="ECO:0007669"/>
    <property type="project" value="TreeGrafter"/>
</dbReference>
<organism evidence="3 4">
    <name type="scientific">Blastomyces parvus</name>
    <dbReference type="NCBI Taxonomy" id="2060905"/>
    <lineage>
        <taxon>Eukaryota</taxon>
        <taxon>Fungi</taxon>
        <taxon>Dikarya</taxon>
        <taxon>Ascomycota</taxon>
        <taxon>Pezizomycotina</taxon>
        <taxon>Eurotiomycetes</taxon>
        <taxon>Eurotiomycetidae</taxon>
        <taxon>Onygenales</taxon>
        <taxon>Ajellomycetaceae</taxon>
        <taxon>Blastomyces</taxon>
    </lineage>
</organism>
<feature type="region of interest" description="Disordered" evidence="2">
    <location>
        <begin position="1257"/>
        <end position="1286"/>
    </location>
</feature>
<keyword evidence="1" id="KW-0175">Coiled coil</keyword>
<keyword evidence="4" id="KW-1185">Reference proteome</keyword>
<comment type="caution">
    <text evidence="3">The sequence shown here is derived from an EMBL/GenBank/DDBJ whole genome shotgun (WGS) entry which is preliminary data.</text>
</comment>
<evidence type="ECO:0000256" key="2">
    <source>
        <dbReference type="SAM" id="MobiDB-lite"/>
    </source>
</evidence>
<feature type="compositionally biased region" description="Polar residues" evidence="2">
    <location>
        <begin position="227"/>
        <end position="242"/>
    </location>
</feature>
<name>A0A2B7XK50_9EURO</name>
<dbReference type="PANTHER" id="PTHR45615:SF40">
    <property type="entry name" value="MYOSIN HEAVY CHAIN, NON-MUSCLE"/>
    <property type="match status" value="1"/>
</dbReference>
<feature type="coiled-coil region" evidence="1">
    <location>
        <begin position="770"/>
        <end position="797"/>
    </location>
</feature>
<dbReference type="GO" id="GO:0000146">
    <property type="term" value="F:microfilament motor activity"/>
    <property type="evidence" value="ECO:0007669"/>
    <property type="project" value="TreeGrafter"/>
</dbReference>
<dbReference type="OrthoDB" id="4201669at2759"/>
<accession>A0A2B7XK50</accession>
<feature type="region of interest" description="Disordered" evidence="2">
    <location>
        <begin position="87"/>
        <end position="192"/>
    </location>
</feature>
<dbReference type="EMBL" id="PDNC01000006">
    <property type="protein sequence ID" value="PGH09161.1"/>
    <property type="molecule type" value="Genomic_DNA"/>
</dbReference>
<dbReference type="PANTHER" id="PTHR45615">
    <property type="entry name" value="MYOSIN HEAVY CHAIN, NON-MUSCLE"/>
    <property type="match status" value="1"/>
</dbReference>
<feature type="coiled-coil region" evidence="1">
    <location>
        <begin position="637"/>
        <end position="718"/>
    </location>
</feature>
<proteinExistence type="predicted"/>
<feature type="compositionally biased region" description="Basic residues" evidence="2">
    <location>
        <begin position="1353"/>
        <end position="1362"/>
    </location>
</feature>
<dbReference type="STRING" id="2060905.A0A2B7XK50"/>
<evidence type="ECO:0008006" key="5">
    <source>
        <dbReference type="Google" id="ProtNLM"/>
    </source>
</evidence>
<evidence type="ECO:0000313" key="3">
    <source>
        <dbReference type="EMBL" id="PGH09161.1"/>
    </source>
</evidence>
<dbReference type="Proteomes" id="UP000224080">
    <property type="component" value="Unassembled WGS sequence"/>
</dbReference>
<feature type="compositionally biased region" description="Polar residues" evidence="2">
    <location>
        <begin position="102"/>
        <end position="132"/>
    </location>
</feature>
<dbReference type="GO" id="GO:0005737">
    <property type="term" value="C:cytoplasm"/>
    <property type="evidence" value="ECO:0007669"/>
    <property type="project" value="TreeGrafter"/>
</dbReference>
<feature type="compositionally biased region" description="Polar residues" evidence="2">
    <location>
        <begin position="181"/>
        <end position="192"/>
    </location>
</feature>
<reference evidence="3 4" key="1">
    <citation type="submission" date="2017-10" db="EMBL/GenBank/DDBJ databases">
        <title>Comparative genomics in systemic dimorphic fungi from Ajellomycetaceae.</title>
        <authorList>
            <person name="Munoz J.F."/>
            <person name="Mcewen J.G."/>
            <person name="Clay O.K."/>
            <person name="Cuomo C.A."/>
        </authorList>
    </citation>
    <scope>NUCLEOTIDE SEQUENCE [LARGE SCALE GENOMIC DNA]</scope>
    <source>
        <strain evidence="3 4">UAMH130</strain>
    </source>
</reference>
<protein>
    <recommendedName>
        <fullName evidence="5">Rootletin</fullName>
    </recommendedName>
</protein>